<feature type="signal peptide" evidence="1">
    <location>
        <begin position="1"/>
        <end position="20"/>
    </location>
</feature>
<dbReference type="SMART" id="SM00564">
    <property type="entry name" value="PQQ"/>
    <property type="match status" value="5"/>
</dbReference>
<evidence type="ECO:0000256" key="1">
    <source>
        <dbReference type="SAM" id="SignalP"/>
    </source>
</evidence>
<dbReference type="SUPFAM" id="SSF50998">
    <property type="entry name" value="Quinoprotein alcohol dehydrogenase-like"/>
    <property type="match status" value="1"/>
</dbReference>
<reference evidence="4" key="1">
    <citation type="journal article" date="2017" name="Proc. Natl. Acad. Sci. U.S.A.">
        <title>Simulation of Deepwater Horizon oil plume reveals substrate specialization within a complex community of hydrocarbon-degraders.</title>
        <authorList>
            <person name="Hu P."/>
            <person name="Dubinsky E.A."/>
            <person name="Probst A.J."/>
            <person name="Wang J."/>
            <person name="Sieber C.M.K."/>
            <person name="Tom L.M."/>
            <person name="Gardinali P."/>
            <person name="Banfield J.F."/>
            <person name="Atlas R.M."/>
            <person name="Andersen G.L."/>
        </authorList>
    </citation>
    <scope>NUCLEOTIDE SEQUENCE [LARGE SCALE GENOMIC DNA]</scope>
</reference>
<evidence type="ECO:0000259" key="2">
    <source>
        <dbReference type="Pfam" id="PF13360"/>
    </source>
</evidence>
<dbReference type="EMBL" id="MAAO01000005">
    <property type="protein sequence ID" value="OUR97859.1"/>
    <property type="molecule type" value="Genomic_DNA"/>
</dbReference>
<feature type="domain" description="Pyrrolo-quinoline quinone repeat" evidence="2">
    <location>
        <begin position="124"/>
        <end position="286"/>
    </location>
</feature>
<dbReference type="PANTHER" id="PTHR34512:SF30">
    <property type="entry name" value="OUTER MEMBRANE PROTEIN ASSEMBLY FACTOR BAMB"/>
    <property type="match status" value="1"/>
</dbReference>
<dbReference type="InterPro" id="IPR002372">
    <property type="entry name" value="PQQ_rpt_dom"/>
</dbReference>
<proteinExistence type="predicted"/>
<dbReference type="AlphaFoldDB" id="A0A1Y5F9J7"/>
<dbReference type="InterPro" id="IPR011047">
    <property type="entry name" value="Quinoprotein_ADH-like_sf"/>
</dbReference>
<feature type="domain" description="Pyrrolo-quinoline quinone repeat" evidence="2">
    <location>
        <begin position="54"/>
        <end position="122"/>
    </location>
</feature>
<organism evidence="3 4">
    <name type="scientific">Halobacteriovorax marinus</name>
    <dbReference type="NCBI Taxonomy" id="97084"/>
    <lineage>
        <taxon>Bacteria</taxon>
        <taxon>Pseudomonadati</taxon>
        <taxon>Bdellovibrionota</taxon>
        <taxon>Bacteriovoracia</taxon>
        <taxon>Bacteriovoracales</taxon>
        <taxon>Halobacteriovoraceae</taxon>
        <taxon>Halobacteriovorax</taxon>
    </lineage>
</organism>
<sequence length="367" mass="41198">MHKFLFLILSLSFVSCSVLTQIEGVKTKQPGFTVVWSKNNDPAHQTGNMPIALNSPVIHEGILYAGHNDGHMQAFQLENGRKIWSKYDDSDYHSKPVVYKDWVIYGTAKGRIFSRHLLTGKSQYIVDLGSSIETQGVIYKDRVIFQTRNHKVFCLDVTTGKILWTYKRSVPYLTTVQRASKPLIFKNRVYIGFADGSLAAFSLEEGVILWERKLSTGSKFVDVDSSPILFNSRLFAGSINGELVMIEPNSGEILRRFPYKISRSPLVHGGKLYVSTIFGEILKLDKNLMEESKVMINKSVLSSIIPWKGGLAVSSVKKEILLLSQDDLSIQSTFDLGHAYSGVLGELEVGENYLAAISSRNRLYIFK</sequence>
<name>A0A1Y5F9J7_9BACT</name>
<protein>
    <recommendedName>
        <fullName evidence="2">Pyrrolo-quinoline quinone repeat domain-containing protein</fullName>
    </recommendedName>
</protein>
<dbReference type="Pfam" id="PF13360">
    <property type="entry name" value="PQQ_2"/>
    <property type="match status" value="2"/>
</dbReference>
<gene>
    <name evidence="3" type="ORF">A9Q84_06585</name>
</gene>
<comment type="caution">
    <text evidence="3">The sequence shown here is derived from an EMBL/GenBank/DDBJ whole genome shotgun (WGS) entry which is preliminary data.</text>
</comment>
<dbReference type="Proteomes" id="UP000196531">
    <property type="component" value="Unassembled WGS sequence"/>
</dbReference>
<dbReference type="InterPro" id="IPR018391">
    <property type="entry name" value="PQQ_b-propeller_rpt"/>
</dbReference>
<evidence type="ECO:0000313" key="3">
    <source>
        <dbReference type="EMBL" id="OUR97859.1"/>
    </source>
</evidence>
<dbReference type="Gene3D" id="2.130.10.10">
    <property type="entry name" value="YVTN repeat-like/Quinoprotein amine dehydrogenase"/>
    <property type="match status" value="1"/>
</dbReference>
<accession>A0A1Y5F9J7</accession>
<dbReference type="PROSITE" id="PS51257">
    <property type="entry name" value="PROKAR_LIPOPROTEIN"/>
    <property type="match status" value="1"/>
</dbReference>
<feature type="chain" id="PRO_5012034391" description="Pyrrolo-quinoline quinone repeat domain-containing protein" evidence="1">
    <location>
        <begin position="21"/>
        <end position="367"/>
    </location>
</feature>
<dbReference type="InterPro" id="IPR015943">
    <property type="entry name" value="WD40/YVTN_repeat-like_dom_sf"/>
</dbReference>
<evidence type="ECO:0000313" key="4">
    <source>
        <dbReference type="Proteomes" id="UP000196531"/>
    </source>
</evidence>
<keyword evidence="1" id="KW-0732">Signal</keyword>
<dbReference type="PANTHER" id="PTHR34512">
    <property type="entry name" value="CELL SURFACE PROTEIN"/>
    <property type="match status" value="1"/>
</dbReference>